<dbReference type="PANTHER" id="PTHR10853">
    <property type="entry name" value="PELOTA"/>
    <property type="match status" value="1"/>
</dbReference>
<evidence type="ECO:0000259" key="7">
    <source>
        <dbReference type="SMART" id="SM01194"/>
    </source>
</evidence>
<keyword evidence="5 6" id="KW-0479">Metal-binding</keyword>
<dbReference type="SMART" id="SM01194">
    <property type="entry name" value="eRF1_1"/>
    <property type="match status" value="1"/>
</dbReference>
<organism evidence="8 9">
    <name type="scientific">Babesia ovis</name>
    <dbReference type="NCBI Taxonomy" id="5869"/>
    <lineage>
        <taxon>Eukaryota</taxon>
        <taxon>Sar</taxon>
        <taxon>Alveolata</taxon>
        <taxon>Apicomplexa</taxon>
        <taxon>Aconoidasida</taxon>
        <taxon>Piroplasmida</taxon>
        <taxon>Babesiidae</taxon>
        <taxon>Babesia</taxon>
    </lineage>
</organism>
<dbReference type="InterPro" id="IPR042226">
    <property type="entry name" value="eFR1_2_sf"/>
</dbReference>
<dbReference type="PANTHER" id="PTHR10853:SF0">
    <property type="entry name" value="PROTEIN PELOTA HOMOLOG"/>
    <property type="match status" value="1"/>
</dbReference>
<comment type="function">
    <text evidence="6">Component of the Pelota-HBS1L complex, a complex that recognizes stalled ribosomes and triggers the No-Go Decay (NGD) pathway. In the Pelota-HBS1L complex, pelo recognizes ribosomes stalled at the 3' end of an mRNA and engages stalled ribosomes by destabilizing mRNA in the mRNA channel.</text>
</comment>
<evidence type="ECO:0000313" key="9">
    <source>
        <dbReference type="Proteomes" id="UP001057455"/>
    </source>
</evidence>
<dbReference type="SUPFAM" id="SSF53137">
    <property type="entry name" value="Translational machinery components"/>
    <property type="match status" value="1"/>
</dbReference>
<dbReference type="Proteomes" id="UP001057455">
    <property type="component" value="Unassembled WGS sequence"/>
</dbReference>
<comment type="caution">
    <text evidence="8">The sequence shown here is derived from an EMBL/GenBank/DDBJ whole genome shotgun (WGS) entry which is preliminary data.</text>
</comment>
<dbReference type="Pfam" id="PF03465">
    <property type="entry name" value="eRF1_3"/>
    <property type="match status" value="1"/>
</dbReference>
<dbReference type="GO" id="GO:0046872">
    <property type="term" value="F:metal ion binding"/>
    <property type="evidence" value="ECO:0007669"/>
    <property type="project" value="UniProtKB-KW"/>
</dbReference>
<feature type="domain" description="eRF1/Pelota-like N-terminal" evidence="7">
    <location>
        <begin position="1"/>
        <end position="131"/>
    </location>
</feature>
<comment type="similarity">
    <text evidence="3 6">Belongs to the eukaryotic release factor 1 family. Pelota subfamily.</text>
</comment>
<dbReference type="Gene3D" id="3.30.1330.30">
    <property type="match status" value="1"/>
</dbReference>
<dbReference type="GO" id="GO:0071025">
    <property type="term" value="P:RNA surveillance"/>
    <property type="evidence" value="ECO:0007669"/>
    <property type="project" value="InterPro"/>
</dbReference>
<dbReference type="GO" id="GO:0070651">
    <property type="term" value="P:nonfunctional rRNA decay"/>
    <property type="evidence" value="ECO:0007669"/>
    <property type="project" value="TreeGrafter"/>
</dbReference>
<dbReference type="Gene3D" id="2.30.30.870">
    <property type="entry name" value="Pelota, domain A"/>
    <property type="match status" value="1"/>
</dbReference>
<evidence type="ECO:0000313" key="8">
    <source>
        <dbReference type="EMBL" id="GFE53223.1"/>
    </source>
</evidence>
<sequence>MQVHKRCRTPSGATTLVLTAENPDDLWCIYNLLSEGDEIVVFTSRKVKQENPNTGAVRQEVKKFNIHLSIERITYACSDDDLQVSGKNISDNPYVKIGQYHTAEIRLHSKITITKHQWNSYYSDKLREVTDLAAQAEQAFLVLDTGRASLYFVLRYLTKEVFTLTHNIPNRKVSNLRYSHHEKAIDAFFKAVIQRLKDSINFDVTRTVVITGPGFTKNSFYDYMHQNLASIGHTDLQKYLKNFVVCGSTSADRRAIGEVLSNESFASSVFGQHYIEHNRAIESLRKRLESNDDTVAIGLEDVVHASGLGAVETLLVSDGLVRGGSTEVRKQVHSVIENVKAQGARVLYFSDEHFSSSFLRNLTGLVALLRFVVENPD</sequence>
<dbReference type="Gene3D" id="3.30.420.60">
    <property type="entry name" value="eRF1 domain 2"/>
    <property type="match status" value="1"/>
</dbReference>
<dbReference type="InterPro" id="IPR005140">
    <property type="entry name" value="eRF1_Pelota-like_N"/>
</dbReference>
<evidence type="ECO:0000256" key="3">
    <source>
        <dbReference type="ARBA" id="ARBA00009504"/>
    </source>
</evidence>
<gene>
    <name evidence="8" type="ORF">BaOVIS_006270</name>
</gene>
<dbReference type="EMBL" id="BLIY01000006">
    <property type="protein sequence ID" value="GFE53223.1"/>
    <property type="molecule type" value="Genomic_DNA"/>
</dbReference>
<dbReference type="InterPro" id="IPR029064">
    <property type="entry name" value="Ribosomal_eL30-like_sf"/>
</dbReference>
<evidence type="ECO:0000256" key="1">
    <source>
        <dbReference type="ARBA" id="ARBA00001968"/>
    </source>
</evidence>
<evidence type="ECO:0000256" key="2">
    <source>
        <dbReference type="ARBA" id="ARBA00004496"/>
    </source>
</evidence>
<dbReference type="OrthoDB" id="10249111at2759"/>
<comment type="subcellular location">
    <subcellularLocation>
        <location evidence="2 6">Cytoplasm</location>
    </subcellularLocation>
</comment>
<dbReference type="InterPro" id="IPR005142">
    <property type="entry name" value="eRF1_3"/>
</dbReference>
<dbReference type="SUPFAM" id="SSF159065">
    <property type="entry name" value="Dom34/Pelota N-terminal domain-like"/>
    <property type="match status" value="1"/>
</dbReference>
<evidence type="ECO:0000256" key="4">
    <source>
        <dbReference type="ARBA" id="ARBA00022490"/>
    </source>
</evidence>
<dbReference type="GO" id="GO:0005737">
    <property type="term" value="C:cytoplasm"/>
    <property type="evidence" value="ECO:0007669"/>
    <property type="project" value="UniProtKB-SubCell"/>
</dbReference>
<dbReference type="SUPFAM" id="SSF55315">
    <property type="entry name" value="L30e-like"/>
    <property type="match status" value="1"/>
</dbReference>
<dbReference type="InterPro" id="IPR058547">
    <property type="entry name" value="Pelota_N"/>
</dbReference>
<evidence type="ECO:0000256" key="6">
    <source>
        <dbReference type="RuleBase" id="RU362019"/>
    </source>
</evidence>
<evidence type="ECO:0000256" key="5">
    <source>
        <dbReference type="ARBA" id="ARBA00022723"/>
    </source>
</evidence>
<protein>
    <recommendedName>
        <fullName evidence="6">Protein pelota homolog</fullName>
    </recommendedName>
</protein>
<keyword evidence="4 6" id="KW-0963">Cytoplasm</keyword>
<reference evidence="8" key="1">
    <citation type="submission" date="2019-12" db="EMBL/GenBank/DDBJ databases">
        <title>Genome sequence of Babesia ovis.</title>
        <authorList>
            <person name="Yamagishi J."/>
            <person name="Sevinc F."/>
            <person name="Xuan X."/>
        </authorList>
    </citation>
    <scope>NUCLEOTIDE SEQUENCE</scope>
    <source>
        <strain evidence="8">Selcuk</strain>
    </source>
</reference>
<dbReference type="InterPro" id="IPR004405">
    <property type="entry name" value="TF_pelota"/>
</dbReference>
<dbReference type="GO" id="GO:0032790">
    <property type="term" value="P:ribosome disassembly"/>
    <property type="evidence" value="ECO:0007669"/>
    <property type="project" value="TreeGrafter"/>
</dbReference>
<keyword evidence="9" id="KW-1185">Reference proteome</keyword>
<proteinExistence type="inferred from homology"/>
<dbReference type="Pfam" id="PF26356">
    <property type="entry name" value="Pelota_N"/>
    <property type="match status" value="1"/>
</dbReference>
<dbReference type="InterPro" id="IPR038069">
    <property type="entry name" value="Pelota/DOM34_N"/>
</dbReference>
<dbReference type="GO" id="GO:0070966">
    <property type="term" value="P:nuclear-transcribed mRNA catabolic process, no-go decay"/>
    <property type="evidence" value="ECO:0007669"/>
    <property type="project" value="InterPro"/>
</dbReference>
<dbReference type="GO" id="GO:0070481">
    <property type="term" value="P:nuclear-transcribed mRNA catabolic process, non-stop decay"/>
    <property type="evidence" value="ECO:0007669"/>
    <property type="project" value="InterPro"/>
</dbReference>
<name>A0A9W5TAM1_BABOV</name>
<dbReference type="FunFam" id="2.30.30.870:FF:000001">
    <property type="entry name" value="Protein pelota homolog"/>
    <property type="match status" value="1"/>
</dbReference>
<dbReference type="AlphaFoldDB" id="A0A9W5TAM1"/>
<dbReference type="NCBIfam" id="TIGR00111">
    <property type="entry name" value="pelota"/>
    <property type="match status" value="1"/>
</dbReference>
<dbReference type="Pfam" id="PF03464">
    <property type="entry name" value="eRF1_2"/>
    <property type="match status" value="1"/>
</dbReference>
<comment type="cofactor">
    <cofactor evidence="1 6">
        <name>a divalent metal cation</name>
        <dbReference type="ChEBI" id="CHEBI:60240"/>
    </cofactor>
</comment>
<dbReference type="InterPro" id="IPR005141">
    <property type="entry name" value="eRF1_2"/>
</dbReference>
<accession>A0A9W5TAM1</accession>